<dbReference type="Proteomes" id="UP000035642">
    <property type="component" value="Unassembled WGS sequence"/>
</dbReference>
<accession>A0A0K0DGK3</accession>
<organism evidence="1 2">
    <name type="scientific">Angiostrongylus cantonensis</name>
    <name type="common">Rat lungworm</name>
    <dbReference type="NCBI Taxonomy" id="6313"/>
    <lineage>
        <taxon>Eukaryota</taxon>
        <taxon>Metazoa</taxon>
        <taxon>Ecdysozoa</taxon>
        <taxon>Nematoda</taxon>
        <taxon>Chromadorea</taxon>
        <taxon>Rhabditida</taxon>
        <taxon>Rhabditina</taxon>
        <taxon>Rhabditomorpha</taxon>
        <taxon>Strongyloidea</taxon>
        <taxon>Metastrongylidae</taxon>
        <taxon>Angiostrongylus</taxon>
    </lineage>
</organism>
<dbReference type="AlphaFoldDB" id="A0A0K0DGK3"/>
<proteinExistence type="predicted"/>
<name>A0A0K0DGK3_ANGCA</name>
<sequence length="89" mass="10043">MYPTSSIKVSCNLDYADLPRVVNLCSLSVFAKQRMSSFEELTQYATDALYRIALVPINVLDRLPMYLGQSKKSVFLNITVDEKSFIGTI</sequence>
<protein>
    <submittedName>
        <fullName evidence="2">Acetyltransferase</fullName>
    </submittedName>
</protein>
<evidence type="ECO:0000313" key="2">
    <source>
        <dbReference type="WBParaSite" id="ACAC_0001023201-mRNA-1"/>
    </source>
</evidence>
<dbReference type="WBParaSite" id="ACAC_0001023201-mRNA-1">
    <property type="protein sequence ID" value="ACAC_0001023201-mRNA-1"/>
    <property type="gene ID" value="ACAC_0001023201"/>
</dbReference>
<reference evidence="1" key="1">
    <citation type="submission" date="2012-09" db="EMBL/GenBank/DDBJ databases">
        <authorList>
            <person name="Martin A.A."/>
        </authorList>
    </citation>
    <scope>NUCLEOTIDE SEQUENCE</scope>
</reference>
<evidence type="ECO:0000313" key="1">
    <source>
        <dbReference type="Proteomes" id="UP000035642"/>
    </source>
</evidence>
<reference evidence="2" key="2">
    <citation type="submission" date="2017-02" db="UniProtKB">
        <authorList>
            <consortium name="WormBaseParasite"/>
        </authorList>
    </citation>
    <scope>IDENTIFICATION</scope>
</reference>
<keyword evidence="1" id="KW-1185">Reference proteome</keyword>